<dbReference type="OrthoDB" id="4053155at2759"/>
<keyword evidence="2" id="KW-0732">Signal</keyword>
<feature type="region of interest" description="Disordered" evidence="1">
    <location>
        <begin position="452"/>
        <end position="480"/>
    </location>
</feature>
<name>G8BWA1_TETPH</name>
<feature type="compositionally biased region" description="Polar residues" evidence="1">
    <location>
        <begin position="271"/>
        <end position="292"/>
    </location>
</feature>
<accession>G8BWA1</accession>
<keyword evidence="4" id="KW-1185">Reference proteome</keyword>
<dbReference type="HOGENOM" id="CLU_357595_0_0_1"/>
<feature type="compositionally biased region" description="Basic and acidic residues" evidence="1">
    <location>
        <begin position="466"/>
        <end position="478"/>
    </location>
</feature>
<protein>
    <submittedName>
        <fullName evidence="3">Uncharacterized protein</fullName>
    </submittedName>
</protein>
<dbReference type="eggNOG" id="ENOG502S2FV">
    <property type="taxonomic scope" value="Eukaryota"/>
</dbReference>
<dbReference type="Proteomes" id="UP000005666">
    <property type="component" value="Chromosome 7"/>
</dbReference>
<dbReference type="EMBL" id="HE612862">
    <property type="protein sequence ID" value="CCE64179.1"/>
    <property type="molecule type" value="Genomic_DNA"/>
</dbReference>
<dbReference type="AlphaFoldDB" id="G8BWA1"/>
<feature type="chain" id="PRO_5003508723" evidence="2">
    <location>
        <begin position="24"/>
        <end position="784"/>
    </location>
</feature>
<proteinExistence type="predicted"/>
<evidence type="ECO:0000256" key="1">
    <source>
        <dbReference type="SAM" id="MobiDB-lite"/>
    </source>
</evidence>
<feature type="compositionally biased region" description="Low complexity" evidence="1">
    <location>
        <begin position="452"/>
        <end position="464"/>
    </location>
</feature>
<evidence type="ECO:0000313" key="3">
    <source>
        <dbReference type="EMBL" id="CCE64179.1"/>
    </source>
</evidence>
<evidence type="ECO:0000256" key="2">
    <source>
        <dbReference type="SAM" id="SignalP"/>
    </source>
</evidence>
<feature type="compositionally biased region" description="Basic and acidic residues" evidence="1">
    <location>
        <begin position="194"/>
        <end position="207"/>
    </location>
</feature>
<feature type="compositionally biased region" description="Acidic residues" evidence="1">
    <location>
        <begin position="231"/>
        <end position="261"/>
    </location>
</feature>
<dbReference type="OMA" id="CINCAVK"/>
<sequence>MIVYPMLLSIILNFTGLVSFSQGRELGYSLPTDTSVPLGSDELTVDCVSELQNCLYNSFSKAYEFCDHCIKVSEVTLTDSGNYGCRGCAMKTMLDHCSEYNCIVGYDYNSLSTLLEEFQHSPDYATLNSLKSRTLKEQKIDGSLVYIRLDTHDIYRNMLPFEKEEIVRAFIKESASQDVRVSGGLGNVSAGGTKDYDEVPMHIKDINGGEPKYNEDEESDRKDNESVLNGDETDEENTDNQGEVGEDDWDDVDNVDDWDVTDGDKSVEDINVSTQEGNCTVIQSEKQCTNRVPTDLETETSRQVSIDEQTSIESSKNSNYGERTVNWSASSTEYEEQTVDHSSTDSNYDEVTPTPSSSKPDYNKETPLESQDYPHYPHYDEDIVTSSTNDPDYDEDIVTSTDNSYHDKEIVTNSTVATDYNKETPLKSQDYPDYDEDTLTSSIYNSYYDVVSSTSSSNDTDYNNLENERPEEGKQGEKSEEEAIYTITIRTTVYPQINNTTYIIKPNIDYLISKSTLTTWNPTTTTKTITNPCSNTILIQPTETSTTNCTKKYTTTTTRFSNIYITFTETDLSTEYTKLKVTKWKGDISTTTETDLAFTTRTILRKKTKTRAVTEIEEIAKTRQVCKIVVTENYTKTKTKTAVTTLTKQKTTTTTTPLLSTSTSTKTKSKVKVLTSTAVTSTTDTNLIKAYTTTTFTKTKYKKKRTYTTIVLPTTHVVVVITNTAVVSLLNDKPGRFKKGLRLKKRMENEPILNTSISNKKYCIDLHLLMNQRSCNHRQELPLK</sequence>
<reference evidence="3 4" key="1">
    <citation type="journal article" date="2011" name="Proc. Natl. Acad. Sci. U.S.A.">
        <title>Evolutionary erosion of yeast sex chromosomes by mating-type switching accidents.</title>
        <authorList>
            <person name="Gordon J.L."/>
            <person name="Armisen D."/>
            <person name="Proux-Wera E."/>
            <person name="Oheigeartaigh S.S."/>
            <person name="Byrne K.P."/>
            <person name="Wolfe K.H."/>
        </authorList>
    </citation>
    <scope>NUCLEOTIDE SEQUENCE [LARGE SCALE GENOMIC DNA]</scope>
    <source>
        <strain evidence="4">ATCC 24235 / CBS 4417 / NBRC 1672 / NRRL Y-8282 / UCD 70-5</strain>
    </source>
</reference>
<feature type="region of interest" description="Disordered" evidence="1">
    <location>
        <begin position="181"/>
        <end position="400"/>
    </location>
</feature>
<dbReference type="RefSeq" id="XP_003686613.1">
    <property type="nucleotide sequence ID" value="XM_003686565.1"/>
</dbReference>
<organism evidence="3 4">
    <name type="scientific">Tetrapisispora phaffii (strain ATCC 24235 / CBS 4417 / NBRC 1672 / NRRL Y-8282 / UCD 70-5)</name>
    <name type="common">Yeast</name>
    <name type="synonym">Fabospora phaffii</name>
    <dbReference type="NCBI Taxonomy" id="1071381"/>
    <lineage>
        <taxon>Eukaryota</taxon>
        <taxon>Fungi</taxon>
        <taxon>Dikarya</taxon>
        <taxon>Ascomycota</taxon>
        <taxon>Saccharomycotina</taxon>
        <taxon>Saccharomycetes</taxon>
        <taxon>Saccharomycetales</taxon>
        <taxon>Saccharomycetaceae</taxon>
        <taxon>Tetrapisispora</taxon>
    </lineage>
</organism>
<evidence type="ECO:0000313" key="4">
    <source>
        <dbReference type="Proteomes" id="UP000005666"/>
    </source>
</evidence>
<dbReference type="GeneID" id="11535698"/>
<feature type="compositionally biased region" description="Polar residues" evidence="1">
    <location>
        <begin position="301"/>
        <end position="332"/>
    </location>
</feature>
<gene>
    <name evidence="3" type="primary">TPHA0G03390</name>
    <name evidence="3" type="ordered locus">TPHA_0G03390</name>
</gene>
<feature type="signal peptide" evidence="2">
    <location>
        <begin position="1"/>
        <end position="23"/>
    </location>
</feature>
<dbReference type="KEGG" id="tpf:TPHA_0G03390"/>